<dbReference type="OrthoDB" id="9778912at2"/>
<evidence type="ECO:0000256" key="4">
    <source>
        <dbReference type="ARBA" id="ARBA00022630"/>
    </source>
</evidence>
<accession>A0A1M7PSH5</accession>
<dbReference type="GO" id="GO:0009636">
    <property type="term" value="P:response to toxic substance"/>
    <property type="evidence" value="ECO:0007669"/>
    <property type="project" value="UniProtKB-KW"/>
</dbReference>
<evidence type="ECO:0000256" key="5">
    <source>
        <dbReference type="ARBA" id="ARBA00022643"/>
    </source>
</evidence>
<evidence type="ECO:0000256" key="9">
    <source>
        <dbReference type="ARBA" id="ARBA00031155"/>
    </source>
</evidence>
<keyword evidence="5" id="KW-0288">FMN</keyword>
<reference evidence="12 13" key="1">
    <citation type="submission" date="2016-11" db="EMBL/GenBank/DDBJ databases">
        <authorList>
            <person name="Jaros S."/>
            <person name="Januszkiewicz K."/>
            <person name="Wedrychowicz H."/>
        </authorList>
    </citation>
    <scope>NUCLEOTIDE SEQUENCE [LARGE SCALE GENOMIC DNA]</scope>
    <source>
        <strain evidence="12 13">LMG 26898</strain>
    </source>
</reference>
<dbReference type="GO" id="GO:0018580">
    <property type="term" value="F:nitronate monooxygenase activity"/>
    <property type="evidence" value="ECO:0007669"/>
    <property type="project" value="InterPro"/>
</dbReference>
<evidence type="ECO:0000256" key="8">
    <source>
        <dbReference type="ARBA" id="ARBA00023033"/>
    </source>
</evidence>
<comment type="similarity">
    <text evidence="2">Belongs to the nitronate monooxygenase family. NMO class I subfamily.</text>
</comment>
<protein>
    <recommendedName>
        <fullName evidence="11">Nitronate monooxygenase</fullName>
    </recommendedName>
    <alternativeName>
        <fullName evidence="9">Propionate 3-nitronate monooxygenase</fullName>
    </alternativeName>
</protein>
<keyword evidence="4" id="KW-0285">Flavoprotein</keyword>
<dbReference type="PANTHER" id="PTHR42747:SF3">
    <property type="entry name" value="NITRONATE MONOOXYGENASE-RELATED"/>
    <property type="match status" value="1"/>
</dbReference>
<comment type="catalytic activity">
    <reaction evidence="10">
        <text>3 propionate 3-nitronate + 3 O2 + H2O = 3 3-oxopropanoate + 2 nitrate + nitrite + H2O2 + 3 H(+)</text>
        <dbReference type="Rhea" id="RHEA:57332"/>
        <dbReference type="ChEBI" id="CHEBI:15377"/>
        <dbReference type="ChEBI" id="CHEBI:15378"/>
        <dbReference type="ChEBI" id="CHEBI:15379"/>
        <dbReference type="ChEBI" id="CHEBI:16240"/>
        <dbReference type="ChEBI" id="CHEBI:16301"/>
        <dbReference type="ChEBI" id="CHEBI:17632"/>
        <dbReference type="ChEBI" id="CHEBI:33190"/>
        <dbReference type="ChEBI" id="CHEBI:136067"/>
    </reaction>
</comment>
<dbReference type="FunFam" id="3.20.20.70:FF:000154">
    <property type="entry name" value="Probable nitronate monooxygenase"/>
    <property type="match status" value="1"/>
</dbReference>
<dbReference type="PANTHER" id="PTHR42747">
    <property type="entry name" value="NITRONATE MONOOXYGENASE-RELATED"/>
    <property type="match status" value="1"/>
</dbReference>
<evidence type="ECO:0000256" key="7">
    <source>
        <dbReference type="ARBA" id="ARBA00023002"/>
    </source>
</evidence>
<dbReference type="CDD" id="cd04730">
    <property type="entry name" value="NPD_like"/>
    <property type="match status" value="1"/>
</dbReference>
<gene>
    <name evidence="12" type="ORF">SAMN05216593_11311</name>
</gene>
<keyword evidence="7" id="KW-0560">Oxidoreductase</keyword>
<dbReference type="SUPFAM" id="SSF51412">
    <property type="entry name" value="Inosine monophosphate dehydrogenase (IMPDH)"/>
    <property type="match status" value="1"/>
</dbReference>
<dbReference type="Proteomes" id="UP000183983">
    <property type="component" value="Unassembled WGS sequence"/>
</dbReference>
<dbReference type="STRING" id="1190415.SAMN05216593_11311"/>
<sequence>MSLWPDTRILELFNIERPILHAPMAGATGSAMAIAVANAGGLASLPCAMLTLDQIRDEVAVFRENSHAPLNLNFFCHQPPPFDAEQAERWKQALKPYYEELGADYEAPTPVSNRAPFDSDSCALVEHLKPEVVSFHFGLPEQALLNRVRATGAKIIASATTVQEALWLEQRGCDAIIAMGYEAGGHRGLFLSDQLDTQVGTFALLPQIADAVSVPVIAAGGIADGRGVAAAFVLGASAAQVGTAYLFCPEARVSAPHREALGTATDSETAVTNLFTGRPARGIMNRIMREIGPMSLLAPAFPLAGGALMPLRAKAEPQGSGDFMNLWAGQAVGIKHSLGAAQLTRKLADDALSILNRA</sequence>
<dbReference type="GO" id="GO:0000166">
    <property type="term" value="F:nucleotide binding"/>
    <property type="evidence" value="ECO:0007669"/>
    <property type="project" value="UniProtKB-KW"/>
</dbReference>
<proteinExistence type="inferred from homology"/>
<dbReference type="InterPro" id="IPR004136">
    <property type="entry name" value="NMO"/>
</dbReference>
<dbReference type="Pfam" id="PF03060">
    <property type="entry name" value="NMO"/>
    <property type="match status" value="1"/>
</dbReference>
<keyword evidence="3" id="KW-0216">Detoxification</keyword>
<evidence type="ECO:0000256" key="3">
    <source>
        <dbReference type="ARBA" id="ARBA00022575"/>
    </source>
</evidence>
<evidence type="ECO:0000256" key="10">
    <source>
        <dbReference type="ARBA" id="ARBA00049401"/>
    </source>
</evidence>
<evidence type="ECO:0000313" key="13">
    <source>
        <dbReference type="Proteomes" id="UP000183983"/>
    </source>
</evidence>
<dbReference type="AlphaFoldDB" id="A0A1M7PSH5"/>
<keyword evidence="6" id="KW-0547">Nucleotide-binding</keyword>
<dbReference type="RefSeq" id="WP_073169831.1">
    <property type="nucleotide sequence ID" value="NZ_FRDA01000013.1"/>
</dbReference>
<dbReference type="EMBL" id="FRDA01000013">
    <property type="protein sequence ID" value="SHN20341.1"/>
    <property type="molecule type" value="Genomic_DNA"/>
</dbReference>
<dbReference type="Gene3D" id="3.20.20.70">
    <property type="entry name" value="Aldolase class I"/>
    <property type="match status" value="1"/>
</dbReference>
<organism evidence="12 13">
    <name type="scientific">Pseudomonas asturiensis</name>
    <dbReference type="NCBI Taxonomy" id="1190415"/>
    <lineage>
        <taxon>Bacteria</taxon>
        <taxon>Pseudomonadati</taxon>
        <taxon>Pseudomonadota</taxon>
        <taxon>Gammaproteobacteria</taxon>
        <taxon>Pseudomonadales</taxon>
        <taxon>Pseudomonadaceae</taxon>
        <taxon>Pseudomonas</taxon>
    </lineage>
</organism>
<evidence type="ECO:0000256" key="11">
    <source>
        <dbReference type="ARBA" id="ARBA00067136"/>
    </source>
</evidence>
<evidence type="ECO:0000256" key="6">
    <source>
        <dbReference type="ARBA" id="ARBA00022741"/>
    </source>
</evidence>
<evidence type="ECO:0000256" key="1">
    <source>
        <dbReference type="ARBA" id="ARBA00001917"/>
    </source>
</evidence>
<name>A0A1M7PSH5_9PSED</name>
<evidence type="ECO:0000313" key="12">
    <source>
        <dbReference type="EMBL" id="SHN20341.1"/>
    </source>
</evidence>
<dbReference type="InterPro" id="IPR013785">
    <property type="entry name" value="Aldolase_TIM"/>
</dbReference>
<keyword evidence="8 12" id="KW-0503">Monooxygenase</keyword>
<evidence type="ECO:0000256" key="2">
    <source>
        <dbReference type="ARBA" id="ARBA00009881"/>
    </source>
</evidence>
<comment type="cofactor">
    <cofactor evidence="1">
        <name>FMN</name>
        <dbReference type="ChEBI" id="CHEBI:58210"/>
    </cofactor>
</comment>